<keyword evidence="1" id="KW-0648">Protein biosynthesis</keyword>
<keyword evidence="1" id="KW-0396">Initiation factor</keyword>
<dbReference type="EMBL" id="BPLF01000001">
    <property type="protein sequence ID" value="GIX61905.1"/>
    <property type="molecule type" value="Genomic_DNA"/>
</dbReference>
<keyword evidence="2" id="KW-1185">Reference proteome</keyword>
<dbReference type="GO" id="GO:0003743">
    <property type="term" value="F:translation initiation factor activity"/>
    <property type="evidence" value="ECO:0007669"/>
    <property type="project" value="UniProtKB-KW"/>
</dbReference>
<dbReference type="Proteomes" id="UP001497744">
    <property type="component" value="Unassembled WGS sequence"/>
</dbReference>
<accession>A0AAV4LQY5</accession>
<dbReference type="AlphaFoldDB" id="A0AAV4LQY5"/>
<reference evidence="1 2" key="1">
    <citation type="submission" date="2021-06" db="EMBL/GenBank/DDBJ databases">
        <title>Genome sequence of Babesia caballi.</title>
        <authorList>
            <person name="Yamagishi J."/>
            <person name="Kidaka T."/>
            <person name="Ochi A."/>
        </authorList>
    </citation>
    <scope>NUCLEOTIDE SEQUENCE [LARGE SCALE GENOMIC DNA]</scope>
    <source>
        <strain evidence="1">USDA-D6B2</strain>
    </source>
</reference>
<name>A0AAV4LQY5_BABCB</name>
<organism evidence="1 2">
    <name type="scientific">Babesia caballi</name>
    <dbReference type="NCBI Taxonomy" id="5871"/>
    <lineage>
        <taxon>Eukaryota</taxon>
        <taxon>Sar</taxon>
        <taxon>Alveolata</taxon>
        <taxon>Apicomplexa</taxon>
        <taxon>Aconoidasida</taxon>
        <taxon>Piroplasmida</taxon>
        <taxon>Babesiidae</taxon>
        <taxon>Babesia</taxon>
    </lineage>
</organism>
<comment type="caution">
    <text evidence="1">The sequence shown here is derived from an EMBL/GenBank/DDBJ whole genome shotgun (WGS) entry which is preliminary data.</text>
</comment>
<gene>
    <name evidence="1" type="ORF">BcabD6B2_13400</name>
</gene>
<dbReference type="RefSeq" id="XP_067713976.1">
    <property type="nucleotide sequence ID" value="XM_067857875.1"/>
</dbReference>
<evidence type="ECO:0000313" key="1">
    <source>
        <dbReference type="EMBL" id="GIX61905.1"/>
    </source>
</evidence>
<protein>
    <submittedName>
        <fullName evidence="1">Eukaryotic translation initiation factor 3 subunit K isoform X2</fullName>
    </submittedName>
</protein>
<sequence>MVTGVPVLVVEHLLQEVEAHAALAPQPVRLQHEVVARALADRDCRQPRRIAAAVQLVGVDHGDDLARREQANVLERREEDLQVLAGAGIFEHEVDAVQNEERHGRVGGDVGEFLLQSICCRGRKQIAVGHAAHQVEHLALVELSCGGVEEGPQLQVMLANCAVGPRIVAFIAVGGSRGFAPRLGCGLLRRGGGLWPLGAGDAGLRGSPRPVAVLGRALPVARRATGERARAFHLCAKKITYAVVRKVLPIAAPSGYTPQGLKMSSSFSPFTCTNSLIFLACGLSHNAQSAYLAQSVLVLVAHALLEKVLVPPEVYHRASLVVHRAALLGGHNDALRGGVGRALLVYRLTDDVYDFLQTCCMVWRGGTHLVRQHLGDSVRHEHQEQIAVEVYRVHGDIRLRGDDAVRVLERVVANGPGGGEGAERFAVARAGDAAPRALRELDGTAVLLDDLALLDVVGLVVSGHRLREAPVTIGHAAQYGARISHVGGDQLQTAVHVGAVNEGHGGGGPVEEVVLLGHVAEVVVGHFKALGATLHQRAHFDGLDGKEVLLVAFGLQRTHGLAVDAQDVVFQVLRQILGTPAWTSTKVKTTRLTCTRNDRRTRR</sequence>
<proteinExistence type="predicted"/>
<evidence type="ECO:0000313" key="2">
    <source>
        <dbReference type="Proteomes" id="UP001497744"/>
    </source>
</evidence>
<dbReference type="GeneID" id="94193388"/>